<proteinExistence type="predicted"/>
<dbReference type="Proteomes" id="UP000027601">
    <property type="component" value="Unassembled WGS sequence"/>
</dbReference>
<dbReference type="AlphaFoldDB" id="A0A069D6Y7"/>
<sequence length="148" mass="16914">MVSYVYSQGAVYVNGKGYKGYIFPKGHSIWGFPSEQNRYTPNLEDIAQAEKILQDSIGTDYVKSNQEAYCKPPINKNTLKKYVRQYVGYSTEDGKIIIHIYLNKDIEMDKNKLSEEIIAVFGGGSNHWCIKINISTKELFDMQVNGRN</sequence>
<protein>
    <submittedName>
        <fullName evidence="1">Uncharacterized protein</fullName>
    </submittedName>
</protein>
<reference evidence="1 2" key="1">
    <citation type="journal article" date="2015" name="Microbes Environ.">
        <title>Distribution and evolution of nitrogen fixation genes in the phylum bacteroidetes.</title>
        <authorList>
            <person name="Inoue J."/>
            <person name="Oshima K."/>
            <person name="Suda W."/>
            <person name="Sakamoto M."/>
            <person name="Iino T."/>
            <person name="Noda S."/>
            <person name="Hongoh Y."/>
            <person name="Hattori M."/>
            <person name="Ohkuma M."/>
        </authorList>
    </citation>
    <scope>NUCLEOTIDE SEQUENCE [LARGE SCALE GENOMIC DNA]</scope>
    <source>
        <strain evidence="1 2">JCM 15093</strain>
    </source>
</reference>
<dbReference type="eggNOG" id="ENOG5033D7P">
    <property type="taxonomic scope" value="Bacteria"/>
</dbReference>
<organism evidence="1 2">
    <name type="scientific">Bacteroides graminisolvens DSM 19988 = JCM 15093</name>
    <dbReference type="NCBI Taxonomy" id="1121097"/>
    <lineage>
        <taxon>Bacteria</taxon>
        <taxon>Pseudomonadati</taxon>
        <taxon>Bacteroidota</taxon>
        <taxon>Bacteroidia</taxon>
        <taxon>Bacteroidales</taxon>
        <taxon>Bacteroidaceae</taxon>
        <taxon>Bacteroides</taxon>
    </lineage>
</organism>
<evidence type="ECO:0000313" key="1">
    <source>
        <dbReference type="EMBL" id="GAK38120.1"/>
    </source>
</evidence>
<gene>
    <name evidence="1" type="ORF">JCM15093_3424</name>
</gene>
<keyword evidence="2" id="KW-1185">Reference proteome</keyword>
<name>A0A069D6Y7_9BACE</name>
<comment type="caution">
    <text evidence="1">The sequence shown here is derived from an EMBL/GenBank/DDBJ whole genome shotgun (WGS) entry which is preliminary data.</text>
</comment>
<dbReference type="EMBL" id="BAJS01000038">
    <property type="protein sequence ID" value="GAK38120.1"/>
    <property type="molecule type" value="Genomic_DNA"/>
</dbReference>
<accession>A0A069D6Y7</accession>
<evidence type="ECO:0000313" key="2">
    <source>
        <dbReference type="Proteomes" id="UP000027601"/>
    </source>
</evidence>